<dbReference type="Proteomes" id="UP001372714">
    <property type="component" value="Chromosome"/>
</dbReference>
<protein>
    <submittedName>
        <fullName evidence="2">DUF4376 domain-containing protein</fullName>
    </submittedName>
</protein>
<dbReference type="EMBL" id="CP145723">
    <property type="protein sequence ID" value="WWM68599.1"/>
    <property type="molecule type" value="Genomic_DNA"/>
</dbReference>
<dbReference type="Pfam" id="PF14301">
    <property type="entry name" value="DUF4376"/>
    <property type="match status" value="1"/>
</dbReference>
<sequence>MELLKLYVWDDRGYYSHVTEVDPLGPLPERSTPTAPPSELARWDGQGGWEVVDERDPEPVPPPVSPEQLTQQIAARRYEAQASGTTLDGMPIDTSTDSQSLITGAALAAVLDSSYVCRWKMADGARVELDAKMIIAVASAVRDHIQACYDREDKLLTAVSDGTYTNAMLDERWPG</sequence>
<reference evidence="2 3" key="1">
    <citation type="submission" date="2024-02" db="EMBL/GenBank/DDBJ databases">
        <title>The whole genome sequence of Pseudomonas benzopyrenica MLY92.</title>
        <authorList>
            <person name="Liu Y."/>
        </authorList>
    </citation>
    <scope>NUCLEOTIDE SEQUENCE [LARGE SCALE GENOMIC DNA]</scope>
    <source>
        <strain evidence="2 3">MLY92</strain>
    </source>
</reference>
<organism evidence="2 3">
    <name type="scientific">Pseudomonas benzopyrenica</name>
    <dbReference type="NCBI Taxonomy" id="2993566"/>
    <lineage>
        <taxon>Bacteria</taxon>
        <taxon>Pseudomonadati</taxon>
        <taxon>Pseudomonadota</taxon>
        <taxon>Gammaproteobacteria</taxon>
        <taxon>Pseudomonadales</taxon>
        <taxon>Pseudomonadaceae</taxon>
        <taxon>Pseudomonas</taxon>
    </lineage>
</organism>
<dbReference type="RefSeq" id="WP_338546889.1">
    <property type="nucleotide sequence ID" value="NZ_CP145723.1"/>
</dbReference>
<dbReference type="InterPro" id="IPR025484">
    <property type="entry name" value="DUF4376"/>
</dbReference>
<keyword evidence="3" id="KW-1185">Reference proteome</keyword>
<evidence type="ECO:0000259" key="1">
    <source>
        <dbReference type="Pfam" id="PF14301"/>
    </source>
</evidence>
<evidence type="ECO:0000313" key="3">
    <source>
        <dbReference type="Proteomes" id="UP001372714"/>
    </source>
</evidence>
<feature type="domain" description="DUF4376" evidence="1">
    <location>
        <begin position="67"/>
        <end position="163"/>
    </location>
</feature>
<evidence type="ECO:0000313" key="2">
    <source>
        <dbReference type="EMBL" id="WWM68599.1"/>
    </source>
</evidence>
<accession>A0ABZ2FWY1</accession>
<proteinExistence type="predicted"/>
<name>A0ABZ2FWY1_9PSED</name>
<gene>
    <name evidence="2" type="ORF">V6W80_10120</name>
</gene>